<gene>
    <name evidence="1" type="ORF">RAG0_04174</name>
</gene>
<evidence type="ECO:0000313" key="1">
    <source>
        <dbReference type="EMBL" id="CZS94131.1"/>
    </source>
</evidence>
<dbReference type="AlphaFoldDB" id="A0A1E1K816"/>
<reference evidence="2" key="1">
    <citation type="submission" date="2016-03" db="EMBL/GenBank/DDBJ databases">
        <authorList>
            <person name="Guldener U."/>
        </authorList>
    </citation>
    <scope>NUCLEOTIDE SEQUENCE [LARGE SCALE GENOMIC DNA]</scope>
    <source>
        <strain evidence="2">04CH-RAC-A.6.1</strain>
    </source>
</reference>
<protein>
    <submittedName>
        <fullName evidence="1">Uncharacterized protein</fullName>
    </submittedName>
</protein>
<dbReference type="OrthoDB" id="3886018at2759"/>
<organism evidence="1 2">
    <name type="scientific">Rhynchosporium agropyri</name>
    <dbReference type="NCBI Taxonomy" id="914238"/>
    <lineage>
        <taxon>Eukaryota</taxon>
        <taxon>Fungi</taxon>
        <taxon>Dikarya</taxon>
        <taxon>Ascomycota</taxon>
        <taxon>Pezizomycotina</taxon>
        <taxon>Leotiomycetes</taxon>
        <taxon>Helotiales</taxon>
        <taxon>Ploettnerulaceae</taxon>
        <taxon>Rhynchosporium</taxon>
    </lineage>
</organism>
<proteinExistence type="predicted"/>
<dbReference type="Gene3D" id="3.80.10.10">
    <property type="entry name" value="Ribonuclease Inhibitor"/>
    <property type="match status" value="1"/>
</dbReference>
<sequence>MGFFVQETTDLSVKSLQQQKDLASHHQLRLSVKRLVVNTDCGVQWSLHYTSTEVGLSNDEVSQAELDLKWLHAQQSKQKLQSVSQSIDTLATIFRLYGTLNTIDLDPYVVQDCHAKVSTVKAGNWRLVFIRALEIYKITISAIAASGILLKTLFVFRDTLRCSVTSFDITSCFAELEAIPGFTSAFSSLEKFAISFSTRAKTRVSRSKRARLEGGTATITSSESDDEDSERMRLWPRLMQESGNSSKRQFPWHTSMLRQLPKLDALDLHMFRTLSHSVKEHERIFEHVANDVKLPLLTQVSLRGIQSSHESLLKFLENHPLISYLNIEEMKLSVRSWEPVIKRICQLPGLKKLRLSNLFDEQNLFNLLFEGDDWRAKYVSRETAFSSGRGKKVHTRTFGPVEIELILNGMVFEGALGGRDLGSPELMWWSQIHHLKYSL</sequence>
<dbReference type="InterPro" id="IPR032675">
    <property type="entry name" value="LRR_dom_sf"/>
</dbReference>
<dbReference type="Proteomes" id="UP000178912">
    <property type="component" value="Unassembled WGS sequence"/>
</dbReference>
<keyword evidence="2" id="KW-1185">Reference proteome</keyword>
<dbReference type="SUPFAM" id="SSF52047">
    <property type="entry name" value="RNI-like"/>
    <property type="match status" value="1"/>
</dbReference>
<accession>A0A1E1K816</accession>
<dbReference type="EMBL" id="FJUX01000017">
    <property type="protein sequence ID" value="CZS94131.1"/>
    <property type="molecule type" value="Genomic_DNA"/>
</dbReference>
<name>A0A1E1K816_9HELO</name>
<evidence type="ECO:0000313" key="2">
    <source>
        <dbReference type="Proteomes" id="UP000178912"/>
    </source>
</evidence>